<proteinExistence type="predicted"/>
<organism evidence="1">
    <name type="scientific">Siphoviridae sp. ctsAY3</name>
    <dbReference type="NCBI Taxonomy" id="2827281"/>
    <lineage>
        <taxon>Viruses</taxon>
        <taxon>Duplodnaviria</taxon>
        <taxon>Heunggongvirae</taxon>
        <taxon>Uroviricota</taxon>
        <taxon>Caudoviricetes</taxon>
    </lineage>
</organism>
<reference evidence="1" key="1">
    <citation type="journal article" date="2021" name="Proc. Natl. Acad. Sci. U.S.A.">
        <title>A Catalog of Tens of Thousands of Viruses from Human Metagenomes Reveals Hidden Associations with Chronic Diseases.</title>
        <authorList>
            <person name="Tisza M.J."/>
            <person name="Buck C.B."/>
        </authorList>
    </citation>
    <scope>NUCLEOTIDE SEQUENCE</scope>
    <source>
        <strain evidence="1">CtsAY3</strain>
    </source>
</reference>
<evidence type="ECO:0000313" key="1">
    <source>
        <dbReference type="EMBL" id="DAE25814.1"/>
    </source>
</evidence>
<sequence>MREGVRAMNKDFLSWLGHTGSHTCMIENAGTTYYFVRVQKNEDFDYLYCQRQYSGKELARGGTFKYAGIFCRRDGELYDAQYDVQGLAGEDTQERGAGQLRENLQQAVRRLVEAAVANDRRNLQITELSDPELLRKLKNEQDYYAKSKARERFLDAAEFEPPSFQCFYEAENWTEDSLLSYILDPQGYAAKEATDYMEGNQEEMLFDFLCNDVELAEYQALVDDRDNPVHIVKKIMAAMNTTSAKTVNVTICKDGEEFSFKTEAQELRRDCKNYYGSWYMVAADRRRFEARYGRSADYYPQEIIRITYARAVLYEAGK</sequence>
<name>A0A8S5R2U9_9CAUD</name>
<protein>
    <submittedName>
        <fullName evidence="1">Uncharacterized protein</fullName>
    </submittedName>
</protein>
<accession>A0A8S5R2U9</accession>
<dbReference type="EMBL" id="BK015802">
    <property type="protein sequence ID" value="DAE25814.1"/>
    <property type="molecule type" value="Genomic_DNA"/>
</dbReference>